<proteinExistence type="predicted"/>
<dbReference type="Gene3D" id="2.40.70.10">
    <property type="entry name" value="Acid Proteases"/>
    <property type="match status" value="1"/>
</dbReference>
<evidence type="ECO:0000313" key="3">
    <source>
        <dbReference type="Proteomes" id="UP000221165"/>
    </source>
</evidence>
<name>A0A2C6L773_9APIC</name>
<evidence type="ECO:0000256" key="1">
    <source>
        <dbReference type="SAM" id="MobiDB-lite"/>
    </source>
</evidence>
<dbReference type="Proteomes" id="UP000221165">
    <property type="component" value="Unassembled WGS sequence"/>
</dbReference>
<sequence length="954" mass="108772">MEEREIIELGLDSGVVGLAAGDAAGRAAGGRLGACAEGGGPEAVNDAPPLATGDRGRLRRESRETPMERQLILRGFYGLGRATHHTLQLLRRSWKEQRSNFVFTSQSVVRQTTEKVLEAGKRCLLRFLRFSLCCGSAVCELEWTFLRIVVTQVCVWVQIVGGEFLDFSQELIFFVQEDARRWFRGWLTRDKRWRSEIWKKFDSKVEVGKLLQEQMCGSGGNTRSGGSKESVDEFFSVSGRVNRETKVEERVGAEEIHRQGSEPNGAEKTRGPEEVEREEKIIDTRTGDGWNEKGVKEEETGGFGLESCENFECVEVPVGDQIKLREMEPWLNFPLSSGKRLRQGEECDEEELGGSEMRKRVRGGRGCWVIKRDAPQEPRISFPRVNLGRCNEREPAEDEESEWRRDSIALRRASYQVLLETNYLIQNELLEYIQELNSKKDRSEYVGMEKDDVLLRWFGVVKRLVRDGKAEEIGNKAVLMRSKGPQGDPNTESKVEDLRCGPLKGKRPREMKDLAKLEGSSERKKRERRSRKLQDLKDSAEEGQILSVGVAKDCEEIKGRTSPFSSKERTKRRMRLPRIIPGKDVNLPLVNVSIEGHQWTALLDSGASRSFLHPVCAGYFREHVRKVRVEYDFACASGQKVKTRTGSDFLQKANSVSEILALVSESEGQWVETPVIPGWEYEGERAAGDLEFNNEREEVMFEEPVTTLCPSNLDDNLPQDDLPVLTWNRRTSLKTMQKTPHAECKRLREKTKFQVRDSNSEGEEDEKVSKAKERLWNKRATVEYKARQDVVRKDRRRGMSEREKGEEPTRLSTAKEKAIGTFEELQNGRRSPEVDFEERKYVEIASLKEVRKQIRRGEVEFIGFVKIEPVRGIRKEILGGPESEEQGLLPSERIRKAGGNLDKETGEIIDELKDVFEELPPHGTVDRAVKHHIKLIPGGKPAYHSQNYNLSTES</sequence>
<comment type="caution">
    <text evidence="2">The sequence shown here is derived from an EMBL/GenBank/DDBJ whole genome shotgun (WGS) entry which is preliminary data.</text>
</comment>
<dbReference type="VEuPathDB" id="ToxoDB:CSUI_002867"/>
<feature type="region of interest" description="Disordered" evidence="1">
    <location>
        <begin position="39"/>
        <end position="62"/>
    </location>
</feature>
<feature type="region of interest" description="Disordered" evidence="1">
    <location>
        <begin position="793"/>
        <end position="812"/>
    </location>
</feature>
<organism evidence="2 3">
    <name type="scientific">Cystoisospora suis</name>
    <dbReference type="NCBI Taxonomy" id="483139"/>
    <lineage>
        <taxon>Eukaryota</taxon>
        <taxon>Sar</taxon>
        <taxon>Alveolata</taxon>
        <taxon>Apicomplexa</taxon>
        <taxon>Conoidasida</taxon>
        <taxon>Coccidia</taxon>
        <taxon>Eucoccidiorida</taxon>
        <taxon>Eimeriorina</taxon>
        <taxon>Sarcocystidae</taxon>
        <taxon>Cystoisospora</taxon>
    </lineage>
</organism>
<dbReference type="RefSeq" id="XP_067924958.1">
    <property type="nucleotide sequence ID" value="XM_068063066.1"/>
</dbReference>
<dbReference type="AlphaFoldDB" id="A0A2C6L773"/>
<dbReference type="SUPFAM" id="SSF50630">
    <property type="entry name" value="Acid proteases"/>
    <property type="match status" value="1"/>
</dbReference>
<gene>
    <name evidence="2" type="ORF">CSUI_002867</name>
</gene>
<feature type="compositionally biased region" description="Basic and acidic residues" evidence="1">
    <location>
        <begin position="508"/>
        <end position="524"/>
    </location>
</feature>
<keyword evidence="3" id="KW-1185">Reference proteome</keyword>
<feature type="region of interest" description="Disordered" evidence="1">
    <location>
        <begin position="248"/>
        <end position="277"/>
    </location>
</feature>
<reference evidence="2 3" key="1">
    <citation type="journal article" date="2017" name="Int. J. Parasitol.">
        <title>The genome of the protozoan parasite Cystoisospora suis and a reverse vaccinology approach to identify vaccine candidates.</title>
        <authorList>
            <person name="Palmieri N."/>
            <person name="Shrestha A."/>
            <person name="Ruttkowski B."/>
            <person name="Beck T."/>
            <person name="Vogl C."/>
            <person name="Tomley F."/>
            <person name="Blake D.P."/>
            <person name="Joachim A."/>
        </authorList>
    </citation>
    <scope>NUCLEOTIDE SEQUENCE [LARGE SCALE GENOMIC DNA]</scope>
    <source>
        <strain evidence="2 3">Wien I</strain>
    </source>
</reference>
<dbReference type="EMBL" id="MIGC01001217">
    <property type="protein sequence ID" value="PHJ23282.1"/>
    <property type="molecule type" value="Genomic_DNA"/>
</dbReference>
<feature type="region of interest" description="Disordered" evidence="1">
    <location>
        <begin position="479"/>
        <end position="537"/>
    </location>
</feature>
<dbReference type="GeneID" id="94426277"/>
<evidence type="ECO:0000313" key="2">
    <source>
        <dbReference type="EMBL" id="PHJ23282.1"/>
    </source>
</evidence>
<dbReference type="InterPro" id="IPR021109">
    <property type="entry name" value="Peptidase_aspartic_dom_sf"/>
</dbReference>
<accession>A0A2C6L773</accession>
<protein>
    <submittedName>
        <fullName evidence="2">Uncharacterized protein</fullName>
    </submittedName>
</protein>